<accession>A0A0Q3GZ49</accession>
<dbReference type="InParanoid" id="A0A0Q3GZ49"/>
<dbReference type="EMBL" id="CM000880">
    <property type="protein sequence ID" value="KQK16144.2"/>
    <property type="molecule type" value="Genomic_DNA"/>
</dbReference>
<dbReference type="EnsemblPlants" id="KQK16144">
    <property type="protein sequence ID" value="KQK16144"/>
    <property type="gene ID" value="BRADI_1g27021v3"/>
</dbReference>
<feature type="domain" description="F-box" evidence="1">
    <location>
        <begin position="59"/>
        <end position="95"/>
    </location>
</feature>
<dbReference type="PROSITE" id="PS50181">
    <property type="entry name" value="FBOX"/>
    <property type="match status" value="1"/>
</dbReference>
<evidence type="ECO:0000313" key="4">
    <source>
        <dbReference type="Proteomes" id="UP000008810"/>
    </source>
</evidence>
<dbReference type="Proteomes" id="UP000008810">
    <property type="component" value="Chromosome 1"/>
</dbReference>
<evidence type="ECO:0000313" key="2">
    <source>
        <dbReference type="EMBL" id="KQK16144.2"/>
    </source>
</evidence>
<dbReference type="InterPro" id="IPR001810">
    <property type="entry name" value="F-box_dom"/>
</dbReference>
<dbReference type="InterPro" id="IPR032675">
    <property type="entry name" value="LRR_dom_sf"/>
</dbReference>
<dbReference type="InterPro" id="IPR053781">
    <property type="entry name" value="F-box_AtFBL13-like"/>
</dbReference>
<reference evidence="2" key="2">
    <citation type="submission" date="2017-06" db="EMBL/GenBank/DDBJ databases">
        <title>WGS assembly of Brachypodium distachyon.</title>
        <authorList>
            <consortium name="The International Brachypodium Initiative"/>
            <person name="Lucas S."/>
            <person name="Harmon-Smith M."/>
            <person name="Lail K."/>
            <person name="Tice H."/>
            <person name="Grimwood J."/>
            <person name="Bruce D."/>
            <person name="Barry K."/>
            <person name="Shu S."/>
            <person name="Lindquist E."/>
            <person name="Wang M."/>
            <person name="Pitluck S."/>
            <person name="Vogel J.P."/>
            <person name="Garvin D.F."/>
            <person name="Mockler T.C."/>
            <person name="Schmutz J."/>
            <person name="Rokhsar D."/>
            <person name="Bevan M.W."/>
        </authorList>
    </citation>
    <scope>NUCLEOTIDE SEQUENCE</scope>
    <source>
        <strain evidence="2">Bd21</strain>
    </source>
</reference>
<dbReference type="Gramene" id="KQK16144">
    <property type="protein sequence ID" value="KQK16144"/>
    <property type="gene ID" value="BRADI_1g27021v3"/>
</dbReference>
<dbReference type="Gene3D" id="1.20.1280.50">
    <property type="match status" value="1"/>
</dbReference>
<dbReference type="SUPFAM" id="SSF81383">
    <property type="entry name" value="F-box domain"/>
    <property type="match status" value="1"/>
</dbReference>
<sequence length="354" mass="39260">MDSDHGATSIDVRRRINSLLDQILSLNGIRTFTFDDDKTTTIQRHHYDDGGVEDEEESEDRISILPDDLLHHILSFVPTQDAVRTSALSRRWRHVWIGLPALAFDDERSTTGFAESVDRVLVHGRHSHYIGDRIEISLAHPPHLAAAAAARSISIIFFREKKDCDRRHGVVLELPACANGRTTSMTLDFGVVGVGTLAIPPAVASAPSSLTQLELKNLRVDGSAFSHFVSSCCPHLRKLALYAFGYEDVLRVSNDALEALELGYEYGRGGLRRLEVSCRNLRRLRIANLFSPGVMARRVHDGSKAACFRTPRLEDLTWCSSAMILTSQQGGVRPQLGHRTTASRCSLHPRYGAS</sequence>
<reference evidence="2 3" key="1">
    <citation type="journal article" date="2010" name="Nature">
        <title>Genome sequencing and analysis of the model grass Brachypodium distachyon.</title>
        <authorList>
            <consortium name="International Brachypodium Initiative"/>
        </authorList>
    </citation>
    <scope>NUCLEOTIDE SEQUENCE [LARGE SCALE GENOMIC DNA]</scope>
    <source>
        <strain evidence="2 3">Bd21</strain>
    </source>
</reference>
<dbReference type="InterPro" id="IPR055312">
    <property type="entry name" value="FBL15-like"/>
</dbReference>
<dbReference type="AlphaFoldDB" id="A0A0Q3GZ49"/>
<dbReference type="Gene3D" id="3.80.10.10">
    <property type="entry name" value="Ribonuclease Inhibitor"/>
    <property type="match status" value="1"/>
</dbReference>
<proteinExistence type="predicted"/>
<evidence type="ECO:0000313" key="3">
    <source>
        <dbReference type="EnsemblPlants" id="KQK16144"/>
    </source>
</evidence>
<dbReference type="Pfam" id="PF00646">
    <property type="entry name" value="F-box"/>
    <property type="match status" value="1"/>
</dbReference>
<organism evidence="2">
    <name type="scientific">Brachypodium distachyon</name>
    <name type="common">Purple false brome</name>
    <name type="synonym">Trachynia distachya</name>
    <dbReference type="NCBI Taxonomy" id="15368"/>
    <lineage>
        <taxon>Eukaryota</taxon>
        <taxon>Viridiplantae</taxon>
        <taxon>Streptophyta</taxon>
        <taxon>Embryophyta</taxon>
        <taxon>Tracheophyta</taxon>
        <taxon>Spermatophyta</taxon>
        <taxon>Magnoliopsida</taxon>
        <taxon>Liliopsida</taxon>
        <taxon>Poales</taxon>
        <taxon>Poaceae</taxon>
        <taxon>BOP clade</taxon>
        <taxon>Pooideae</taxon>
        <taxon>Stipodae</taxon>
        <taxon>Brachypodieae</taxon>
        <taxon>Brachypodium</taxon>
    </lineage>
</organism>
<keyword evidence="4" id="KW-1185">Reference proteome</keyword>
<dbReference type="OrthoDB" id="667615at2759"/>
<dbReference type="PANTHER" id="PTHR34709:SF76">
    <property type="entry name" value="F-BOX DOMAIN-CONTAINING PROTEIN"/>
    <property type="match status" value="1"/>
</dbReference>
<dbReference type="PANTHER" id="PTHR34709">
    <property type="entry name" value="OS10G0396666 PROTEIN"/>
    <property type="match status" value="1"/>
</dbReference>
<reference evidence="3" key="3">
    <citation type="submission" date="2018-08" db="UniProtKB">
        <authorList>
            <consortium name="EnsemblPlants"/>
        </authorList>
    </citation>
    <scope>IDENTIFICATION</scope>
    <source>
        <strain evidence="3">cv. Bd21</strain>
    </source>
</reference>
<dbReference type="SMART" id="SM00256">
    <property type="entry name" value="FBOX"/>
    <property type="match status" value="1"/>
</dbReference>
<dbReference type="STRING" id="15368.A0A0Q3GZ49"/>
<name>A0A0Q3GZ49_BRADI</name>
<dbReference type="SUPFAM" id="SSF52047">
    <property type="entry name" value="RNI-like"/>
    <property type="match status" value="1"/>
</dbReference>
<dbReference type="InterPro" id="IPR036047">
    <property type="entry name" value="F-box-like_dom_sf"/>
</dbReference>
<dbReference type="CDD" id="cd22160">
    <property type="entry name" value="F-box_AtFBL13-like"/>
    <property type="match status" value="1"/>
</dbReference>
<gene>
    <name evidence="2" type="ORF">BRADI_1g27021v3</name>
</gene>
<protein>
    <recommendedName>
        <fullName evidence="1">F-box domain-containing protein</fullName>
    </recommendedName>
</protein>
<evidence type="ECO:0000259" key="1">
    <source>
        <dbReference type="PROSITE" id="PS50181"/>
    </source>
</evidence>